<evidence type="ECO:0000313" key="2">
    <source>
        <dbReference type="Proteomes" id="UP000250043"/>
    </source>
</evidence>
<evidence type="ECO:0000313" key="1">
    <source>
        <dbReference type="EMBL" id="OCH90303.1"/>
    </source>
</evidence>
<dbReference type="Proteomes" id="UP000250043">
    <property type="component" value="Unassembled WGS sequence"/>
</dbReference>
<dbReference type="AlphaFoldDB" id="A0A8E2ASV5"/>
<reference evidence="1 2" key="1">
    <citation type="submission" date="2016-07" db="EMBL/GenBank/DDBJ databases">
        <title>Draft genome of the white-rot fungus Obba rivulosa 3A-2.</title>
        <authorList>
            <consortium name="DOE Joint Genome Institute"/>
            <person name="Miettinen O."/>
            <person name="Riley R."/>
            <person name="Acob R."/>
            <person name="Barry K."/>
            <person name="Cullen D."/>
            <person name="De Vries R."/>
            <person name="Hainaut M."/>
            <person name="Hatakka A."/>
            <person name="Henrissat B."/>
            <person name="Hilden K."/>
            <person name="Kuo R."/>
            <person name="Labutti K."/>
            <person name="Lipzen A."/>
            <person name="Makela M.R."/>
            <person name="Sandor L."/>
            <person name="Spatafora J.W."/>
            <person name="Grigoriev I.V."/>
            <person name="Hibbett D.S."/>
        </authorList>
    </citation>
    <scope>NUCLEOTIDE SEQUENCE [LARGE SCALE GENOMIC DNA]</scope>
    <source>
        <strain evidence="1 2">3A-2</strain>
    </source>
</reference>
<protein>
    <submittedName>
        <fullName evidence="1">Uncharacterized protein</fullName>
    </submittedName>
</protein>
<name>A0A8E2ASV5_9APHY</name>
<keyword evidence="2" id="KW-1185">Reference proteome</keyword>
<organism evidence="1 2">
    <name type="scientific">Obba rivulosa</name>
    <dbReference type="NCBI Taxonomy" id="1052685"/>
    <lineage>
        <taxon>Eukaryota</taxon>
        <taxon>Fungi</taxon>
        <taxon>Dikarya</taxon>
        <taxon>Basidiomycota</taxon>
        <taxon>Agaricomycotina</taxon>
        <taxon>Agaricomycetes</taxon>
        <taxon>Polyporales</taxon>
        <taxon>Gelatoporiaceae</taxon>
        <taxon>Obba</taxon>
    </lineage>
</organism>
<accession>A0A8E2ASV5</accession>
<proteinExistence type="predicted"/>
<dbReference type="EMBL" id="KV722407">
    <property type="protein sequence ID" value="OCH90303.1"/>
    <property type="molecule type" value="Genomic_DNA"/>
</dbReference>
<sequence>MDEYGCQCGFLTDSVNSVIIRVPFSETGKLALRGGSLEWAFISNEDKPRLALAFLLYLAKIEVDNMFERHEQNFYQARARNLEGMMAKLSLADKDMTGMK</sequence>
<gene>
    <name evidence="1" type="ORF">OBBRIDRAFT_607015</name>
</gene>